<reference evidence="1 2" key="1">
    <citation type="submission" date="2009-09" db="EMBL/GenBank/DDBJ databases">
        <authorList>
            <person name="Weinstock G."/>
            <person name="Sodergren E."/>
            <person name="Clifton S."/>
            <person name="Fulton L."/>
            <person name="Fulton B."/>
            <person name="Courtney L."/>
            <person name="Fronick C."/>
            <person name="Harrison M."/>
            <person name="Strong C."/>
            <person name="Farmer C."/>
            <person name="Delahaunty K."/>
            <person name="Markovic C."/>
            <person name="Hall O."/>
            <person name="Minx P."/>
            <person name="Tomlinson C."/>
            <person name="Mitreva M."/>
            <person name="Nelson J."/>
            <person name="Hou S."/>
            <person name="Wollam A."/>
            <person name="Pepin K.H."/>
            <person name="Johnson M."/>
            <person name="Bhonagiri V."/>
            <person name="Nash W.E."/>
            <person name="Warren W."/>
            <person name="Chinwalla A."/>
            <person name="Mardis E.R."/>
            <person name="Wilson R.K."/>
        </authorList>
    </citation>
    <scope>NUCLEOTIDE SEQUENCE [LARGE SCALE GENOMIC DNA]</scope>
    <source>
        <strain evidence="2">ATCC 35185 / DSM 20758 / VPI D19B-28</strain>
    </source>
</reference>
<accession>C9LY59</accession>
<evidence type="ECO:0000313" key="1">
    <source>
        <dbReference type="EMBL" id="EEX76253.1"/>
    </source>
</evidence>
<dbReference type="RefSeq" id="WP_006193782.1">
    <property type="nucleotide sequence ID" value="NC_015437.1"/>
</dbReference>
<protein>
    <submittedName>
        <fullName evidence="1">Uncharacterized protein</fullName>
    </submittedName>
</protein>
<dbReference type="EMBL" id="ACKP02000050">
    <property type="protein sequence ID" value="EEX76253.1"/>
    <property type="molecule type" value="Genomic_DNA"/>
</dbReference>
<gene>
    <name evidence="1" type="ORF">SELSPUOL_02418</name>
</gene>
<name>C9LY59_SELS3</name>
<dbReference type="Proteomes" id="UP000003505">
    <property type="component" value="Unassembled WGS sequence"/>
</dbReference>
<sequence length="128" mass="14753">MIFMTRLPSFDDFLDSTPFNSFLADSQTARHIYENIICTEEMQRKLTEISDKGKPAILASGPAVEEYFRMHKDECDLRLKDDQVRQAIGRMNKEVLEALGYTKVRDHVDLEKGFCEHFKSGTVFAKKA</sequence>
<dbReference type="AlphaFoldDB" id="C9LY59"/>
<evidence type="ECO:0000313" key="2">
    <source>
        <dbReference type="Proteomes" id="UP000003505"/>
    </source>
</evidence>
<organism evidence="1 2">
    <name type="scientific">Selenomonas sputigena (strain ATCC 35185 / DSM 20758 / CCUG 44933 / VPI D19B-28)</name>
    <dbReference type="NCBI Taxonomy" id="546271"/>
    <lineage>
        <taxon>Bacteria</taxon>
        <taxon>Bacillati</taxon>
        <taxon>Bacillota</taxon>
        <taxon>Negativicutes</taxon>
        <taxon>Selenomonadales</taxon>
        <taxon>Selenomonadaceae</taxon>
        <taxon>Selenomonas</taxon>
    </lineage>
</organism>
<comment type="caution">
    <text evidence="1">The sequence shown here is derived from an EMBL/GenBank/DDBJ whole genome shotgun (WGS) entry which is preliminary data.</text>
</comment>
<proteinExistence type="predicted"/>